<reference evidence="1" key="1">
    <citation type="submission" date="2022-07" db="EMBL/GenBank/DDBJ databases">
        <title>Complete Genome Sequence of the Radioresistant Bacterium Deinococcus aetherius ST0316, Isolated from the Air Dust collected in Lower Stratosphere above Japan.</title>
        <authorList>
            <person name="Satoh K."/>
            <person name="Hagiwara K."/>
            <person name="Katsumata K."/>
            <person name="Kubo A."/>
            <person name="Yokobori S."/>
            <person name="Yamagishi A."/>
            <person name="Oono Y."/>
            <person name="Narumi I."/>
        </authorList>
    </citation>
    <scope>NUCLEOTIDE SEQUENCE</scope>
    <source>
        <strain evidence="1">ST0316</strain>
    </source>
</reference>
<dbReference type="EMBL" id="AP026560">
    <property type="protein sequence ID" value="BDP42892.1"/>
    <property type="molecule type" value="Genomic_DNA"/>
</dbReference>
<dbReference type="RefSeq" id="WP_264775568.1">
    <property type="nucleotide sequence ID" value="NZ_AP026560.1"/>
</dbReference>
<organism evidence="1 2">
    <name type="scientific">Deinococcus aetherius</name>
    <dbReference type="NCBI Taxonomy" id="200252"/>
    <lineage>
        <taxon>Bacteria</taxon>
        <taxon>Thermotogati</taxon>
        <taxon>Deinococcota</taxon>
        <taxon>Deinococci</taxon>
        <taxon>Deinococcales</taxon>
        <taxon>Deinococcaceae</taxon>
        <taxon>Deinococcus</taxon>
    </lineage>
</organism>
<accession>A0ABN6RMN5</accession>
<name>A0ABN6RMN5_9DEIO</name>
<proteinExistence type="predicted"/>
<evidence type="ECO:0000313" key="2">
    <source>
        <dbReference type="Proteomes" id="UP001064971"/>
    </source>
</evidence>
<evidence type="ECO:0000313" key="1">
    <source>
        <dbReference type="EMBL" id="BDP42892.1"/>
    </source>
</evidence>
<gene>
    <name evidence="1" type="ORF">DAETH_28610</name>
</gene>
<protein>
    <submittedName>
        <fullName evidence="1">Uncharacterized protein</fullName>
    </submittedName>
</protein>
<keyword evidence="2" id="KW-1185">Reference proteome</keyword>
<dbReference type="Proteomes" id="UP001064971">
    <property type="component" value="Chromosome"/>
</dbReference>
<sequence length="96" mass="10787">MTLPDSLRPERSARDNARALGDRYLLPHPAEYVIVPSGTVHLRHPGSRRTLCGTLIPLDGPRMSRYSTDPHTLTCNRCGQVVEKAGERWAAKKRVR</sequence>